<proteinExistence type="predicted"/>
<accession>A0A9N9AJ51</accession>
<evidence type="ECO:0000313" key="2">
    <source>
        <dbReference type="Proteomes" id="UP000789739"/>
    </source>
</evidence>
<organism evidence="1 2">
    <name type="scientific">Paraglomus brasilianum</name>
    <dbReference type="NCBI Taxonomy" id="144538"/>
    <lineage>
        <taxon>Eukaryota</taxon>
        <taxon>Fungi</taxon>
        <taxon>Fungi incertae sedis</taxon>
        <taxon>Mucoromycota</taxon>
        <taxon>Glomeromycotina</taxon>
        <taxon>Glomeromycetes</taxon>
        <taxon>Paraglomerales</taxon>
        <taxon>Paraglomeraceae</taxon>
        <taxon>Paraglomus</taxon>
    </lineage>
</organism>
<name>A0A9N9AJ51_9GLOM</name>
<dbReference type="EMBL" id="CAJVPI010000436">
    <property type="protein sequence ID" value="CAG8534891.1"/>
    <property type="molecule type" value="Genomic_DNA"/>
</dbReference>
<dbReference type="Proteomes" id="UP000789739">
    <property type="component" value="Unassembled WGS sequence"/>
</dbReference>
<evidence type="ECO:0000313" key="1">
    <source>
        <dbReference type="EMBL" id="CAG8534891.1"/>
    </source>
</evidence>
<protein>
    <submittedName>
        <fullName evidence="1">6229_t:CDS:1</fullName>
    </submittedName>
</protein>
<sequence>MTNNPRINTLTFLSTITTSSNEPLYTVSSSRRRYKVGVRHVQTRYTHYYDLSTMEIYYFNTPFYYYDFEQQAYMVYYIPSGQGVEATTAVEDIKSSSNNDFAHICIRYSKSTFYYYDFEQQAYIPSGQGVEATTAVEDI</sequence>
<reference evidence="1" key="1">
    <citation type="submission" date="2021-06" db="EMBL/GenBank/DDBJ databases">
        <authorList>
            <person name="Kallberg Y."/>
            <person name="Tangrot J."/>
            <person name="Rosling A."/>
        </authorList>
    </citation>
    <scope>NUCLEOTIDE SEQUENCE</scope>
    <source>
        <strain evidence="1">BR232B</strain>
    </source>
</reference>
<gene>
    <name evidence="1" type="ORF">PBRASI_LOCUS4295</name>
</gene>
<feature type="non-terminal residue" evidence="1">
    <location>
        <position position="139"/>
    </location>
</feature>
<comment type="caution">
    <text evidence="1">The sequence shown here is derived from an EMBL/GenBank/DDBJ whole genome shotgun (WGS) entry which is preliminary data.</text>
</comment>
<keyword evidence="2" id="KW-1185">Reference proteome</keyword>
<dbReference type="AlphaFoldDB" id="A0A9N9AJ51"/>